<dbReference type="EMBL" id="JAAQHG020000014">
    <property type="protein sequence ID" value="KAL1586478.1"/>
    <property type="molecule type" value="Genomic_DNA"/>
</dbReference>
<comment type="similarity">
    <text evidence="1">Belongs to the NUP family.</text>
</comment>
<feature type="chain" id="PRO_5044321537" description="Purine nucleoside permease" evidence="2">
    <location>
        <begin position="18"/>
        <end position="390"/>
    </location>
</feature>
<sequence>MPFLLPAALGLASMAAAALVPASSVQERTLECVIKPKVFIISLFAPEAAVWYGIPEFDLLAMNVTVPGFSAQFPDAHCTADGEICQLTTSMGEINSALTVGSLMHSSRFDLSQTYFLTAGIAGINPEVATIGSVTFARYAIQVALQHEFDIRDLPGNYSTGYIPIGSTSPTEYPQSIYGTEVFEISQPLQKLAANFARSASLNDSSQAVSYRANYVSELYAAARQTPAVFECDVATSDVYYSGRLLGEAFDNYTSLVTNGTGVYCTTAQEDNAVLEALLRAAGSKIVDFARVIVMRTGSNFDRPSIGGSATTNLFYAEQGGFAPAVENIYRAGIKVIEGILDGWNSTFAQGVNATNYIGDIYGTLGGKPDFGPYSNGGGPQESADIYARR</sequence>
<keyword evidence="4" id="KW-1185">Reference proteome</keyword>
<organism evidence="3 4">
    <name type="scientific">Cladosporium halotolerans</name>
    <dbReference type="NCBI Taxonomy" id="1052096"/>
    <lineage>
        <taxon>Eukaryota</taxon>
        <taxon>Fungi</taxon>
        <taxon>Dikarya</taxon>
        <taxon>Ascomycota</taxon>
        <taxon>Pezizomycotina</taxon>
        <taxon>Dothideomycetes</taxon>
        <taxon>Dothideomycetidae</taxon>
        <taxon>Cladosporiales</taxon>
        <taxon>Cladosporiaceae</taxon>
        <taxon>Cladosporium</taxon>
    </lineage>
</organism>
<dbReference type="GO" id="GO:0055085">
    <property type="term" value="P:transmembrane transport"/>
    <property type="evidence" value="ECO:0007669"/>
    <property type="project" value="InterPro"/>
</dbReference>
<dbReference type="GO" id="GO:0009116">
    <property type="term" value="P:nucleoside metabolic process"/>
    <property type="evidence" value="ECO:0007669"/>
    <property type="project" value="InterPro"/>
</dbReference>
<dbReference type="AlphaFoldDB" id="A0AB34KMY4"/>
<dbReference type="Gene3D" id="3.40.50.1580">
    <property type="entry name" value="Nucleoside phosphorylase domain"/>
    <property type="match status" value="1"/>
</dbReference>
<dbReference type="PANTHER" id="PTHR38643">
    <property type="entry name" value="PURINE NUCLEOSIDE PERMEASE C285.05-RELATED"/>
    <property type="match status" value="1"/>
</dbReference>
<evidence type="ECO:0008006" key="5">
    <source>
        <dbReference type="Google" id="ProtNLM"/>
    </source>
</evidence>
<dbReference type="Pfam" id="PF06516">
    <property type="entry name" value="NUP"/>
    <property type="match status" value="1"/>
</dbReference>
<dbReference type="PANTHER" id="PTHR38643:SF1">
    <property type="entry name" value="PURINE NUCLEOSIDE PERMEASE C285.05-RELATED"/>
    <property type="match status" value="1"/>
</dbReference>
<dbReference type="GeneID" id="96006775"/>
<evidence type="ECO:0000313" key="4">
    <source>
        <dbReference type="Proteomes" id="UP000803884"/>
    </source>
</evidence>
<dbReference type="PIRSF" id="PIRSF013171">
    <property type="entry name" value="Pur_nuclsid_perm"/>
    <property type="match status" value="1"/>
</dbReference>
<gene>
    <name evidence="3" type="ORF">WHR41_05332</name>
</gene>
<dbReference type="GO" id="GO:0003824">
    <property type="term" value="F:catalytic activity"/>
    <property type="evidence" value="ECO:0007669"/>
    <property type="project" value="InterPro"/>
</dbReference>
<evidence type="ECO:0000313" key="3">
    <source>
        <dbReference type="EMBL" id="KAL1586478.1"/>
    </source>
</evidence>
<name>A0AB34KMY4_9PEZI</name>
<dbReference type="RefSeq" id="XP_069229583.1">
    <property type="nucleotide sequence ID" value="XM_069373937.1"/>
</dbReference>
<dbReference type="InterPro" id="IPR035994">
    <property type="entry name" value="Nucleoside_phosphorylase_sf"/>
</dbReference>
<protein>
    <recommendedName>
        <fullName evidence="5">Purine nucleoside permease</fullName>
    </recommendedName>
</protein>
<dbReference type="InterPro" id="IPR009486">
    <property type="entry name" value="Pur_nuclsid_perm"/>
</dbReference>
<comment type="function">
    <text evidence="1">Nucleoside permease that transports adenosine and guanosine.</text>
</comment>
<evidence type="ECO:0000256" key="1">
    <source>
        <dbReference type="PIRNR" id="PIRNR013171"/>
    </source>
</evidence>
<feature type="signal peptide" evidence="2">
    <location>
        <begin position="1"/>
        <end position="17"/>
    </location>
</feature>
<keyword evidence="1" id="KW-0813">Transport</keyword>
<dbReference type="Proteomes" id="UP000803884">
    <property type="component" value="Unassembled WGS sequence"/>
</dbReference>
<evidence type="ECO:0000256" key="2">
    <source>
        <dbReference type="SAM" id="SignalP"/>
    </source>
</evidence>
<keyword evidence="2" id="KW-0732">Signal</keyword>
<dbReference type="GO" id="GO:0005783">
    <property type="term" value="C:endoplasmic reticulum"/>
    <property type="evidence" value="ECO:0007669"/>
    <property type="project" value="TreeGrafter"/>
</dbReference>
<proteinExistence type="inferred from homology"/>
<accession>A0AB34KMY4</accession>
<comment type="caution">
    <text evidence="3">The sequence shown here is derived from an EMBL/GenBank/DDBJ whole genome shotgun (WGS) entry which is preliminary data.</text>
</comment>
<reference evidence="3 4" key="1">
    <citation type="journal article" date="2020" name="Microbiol. Resour. Announc.">
        <title>Draft Genome Sequence of a Cladosporium Species Isolated from the Mesophotic Ascidian Didemnum maculosum.</title>
        <authorList>
            <person name="Gioti A."/>
            <person name="Siaperas R."/>
            <person name="Nikolaivits E."/>
            <person name="Le Goff G."/>
            <person name="Ouazzani J."/>
            <person name="Kotoulas G."/>
            <person name="Topakas E."/>
        </authorList>
    </citation>
    <scope>NUCLEOTIDE SEQUENCE [LARGE SCALE GENOMIC DNA]</scope>
    <source>
        <strain evidence="3 4">TM138-S3</strain>
    </source>
</reference>